<comment type="similarity">
    <text evidence="1">Belongs to the STXBP/unc-18/SEC1 family.</text>
</comment>
<evidence type="ECO:0000313" key="2">
    <source>
        <dbReference type="EMBL" id="CAD5234543.1"/>
    </source>
</evidence>
<dbReference type="AlphaFoldDB" id="A0A1I7SMU0"/>
<dbReference type="InterPro" id="IPR001619">
    <property type="entry name" value="Sec1-like"/>
</dbReference>
<dbReference type="InterPro" id="IPR027482">
    <property type="entry name" value="Sec1-like_dom2"/>
</dbReference>
<dbReference type="Proteomes" id="UP000659654">
    <property type="component" value="Unassembled WGS sequence"/>
</dbReference>
<dbReference type="WBParaSite" id="BXY_1437600.1">
    <property type="protein sequence ID" value="BXY_1437600.1"/>
    <property type="gene ID" value="BXY_1437600"/>
</dbReference>
<dbReference type="EMBL" id="CAJFDI010000006">
    <property type="protein sequence ID" value="CAD5234543.1"/>
    <property type="molecule type" value="Genomic_DNA"/>
</dbReference>
<dbReference type="OrthoDB" id="10262528at2759"/>
<dbReference type="Gene3D" id="3.90.830.10">
    <property type="entry name" value="Syntaxin Binding Protein 1, Chain A, domain 2"/>
    <property type="match status" value="1"/>
</dbReference>
<dbReference type="Gene3D" id="3.40.50.2060">
    <property type="match status" value="1"/>
</dbReference>
<dbReference type="eggNOG" id="KOG1302">
    <property type="taxonomic scope" value="Eukaryota"/>
</dbReference>
<sequence>MMDDMADFSLIVQLSRRELIHVLESIPGQKDLVVESGLMRPLDKIASMSLLIEHGVPRVQQLKVDGTISWDPNLQERVFVCRSTIANMRKVAEYIRADSSRTYHMVMVDRNRNICGIELEKYGVYGQIYFHELNLYVVPLESDIFSLELPEPSIKSTNDSFPAMARALWQLQCLYGIIPVSYDFGEQAKKLEHNLKQIFLEQGEPTASADRPISHMIVFDRNLDLPSVLLTGLTYESMLNDCFQYSCGKIIFGEAVENKLKNKNNSGKSKAYSLSNSDVIFSAIRNKHMTSVFPFLSTKAKTLQSSYDKASAMSKVDEVKSFVANELKSLKEQHKLLEVHICACETVLEMNKGCTERLAVEHSIVKGLFEPSEVMNYIENLVCRQHTPWQVLLLMCLWSISSNGIPFRHFSTFRTLFLHAYGYEHLTTLFHLGSAGLLIEAASPSTMGFGQRTLRAVNTNFNHIAKSLELIPRTGSNFKSEASYVFSDAYTPVIIRILELLVDEGWESASLRKAFKDVYTSCSNPTTPKPDNRIRKAILVCFPGGVTYSEIAALRKLAQDKNFRIIIITSHIISREHFLISYTE</sequence>
<dbReference type="SMR" id="A0A1I7SMU0"/>
<dbReference type="Pfam" id="PF00995">
    <property type="entry name" value="Sec1"/>
    <property type="match status" value="1"/>
</dbReference>
<dbReference type="InterPro" id="IPR043127">
    <property type="entry name" value="Sec-1-like_dom3a"/>
</dbReference>
<dbReference type="Proteomes" id="UP000582659">
    <property type="component" value="Unassembled WGS sequence"/>
</dbReference>
<gene>
    <name evidence="2" type="ORF">BXYJ_LOCUS14634</name>
</gene>
<dbReference type="SUPFAM" id="SSF56815">
    <property type="entry name" value="Sec1/munc18-like (SM) proteins"/>
    <property type="match status" value="1"/>
</dbReference>
<dbReference type="InterPro" id="IPR036045">
    <property type="entry name" value="Sec1-like_sf"/>
</dbReference>
<reference evidence="3" key="2">
    <citation type="submission" date="2020-08" db="EMBL/GenBank/DDBJ databases">
        <authorList>
            <person name="Kikuchi T."/>
        </authorList>
    </citation>
    <scope>NUCLEOTIDE SEQUENCE</scope>
    <source>
        <strain evidence="2">Ka4C1</strain>
    </source>
</reference>
<dbReference type="GO" id="GO:0016192">
    <property type="term" value="P:vesicle-mediated transport"/>
    <property type="evidence" value="ECO:0007669"/>
    <property type="project" value="InterPro"/>
</dbReference>
<proteinExistence type="inferred from homology"/>
<accession>A0A1I7SMU0</accession>
<dbReference type="Gene3D" id="1.25.40.850">
    <property type="match status" value="1"/>
</dbReference>
<dbReference type="EMBL" id="CAJFCV020000006">
    <property type="protein sequence ID" value="CAG9130377.1"/>
    <property type="molecule type" value="Genomic_DNA"/>
</dbReference>
<dbReference type="PANTHER" id="PTHR11679">
    <property type="entry name" value="VESICLE PROTEIN SORTING-ASSOCIATED"/>
    <property type="match status" value="1"/>
</dbReference>
<dbReference type="InterPro" id="IPR043154">
    <property type="entry name" value="Sec-1-like_dom1"/>
</dbReference>
<evidence type="ECO:0000313" key="4">
    <source>
        <dbReference type="Proteomes" id="UP000095284"/>
    </source>
</evidence>
<dbReference type="InterPro" id="IPR043155">
    <property type="entry name" value="VPS33_dom3b"/>
</dbReference>
<evidence type="ECO:0000313" key="5">
    <source>
        <dbReference type="Proteomes" id="UP000659654"/>
    </source>
</evidence>
<evidence type="ECO:0000313" key="3">
    <source>
        <dbReference type="EMBL" id="CAG9130377.1"/>
    </source>
</evidence>
<protein>
    <submittedName>
        <fullName evidence="2">(pine wood nematode) hypothetical protein</fullName>
    </submittedName>
</protein>
<dbReference type="Gene3D" id="3.40.50.1910">
    <property type="match status" value="1"/>
</dbReference>
<evidence type="ECO:0000256" key="1">
    <source>
        <dbReference type="ARBA" id="ARBA00009884"/>
    </source>
</evidence>
<name>A0A1I7SMU0_BURXY</name>
<dbReference type="Proteomes" id="UP000095284">
    <property type="component" value="Unplaced"/>
</dbReference>
<keyword evidence="5" id="KW-1185">Reference proteome</keyword>
<organism evidence="4 6">
    <name type="scientific">Bursaphelenchus xylophilus</name>
    <name type="common">Pinewood nematode worm</name>
    <name type="synonym">Aphelenchoides xylophilus</name>
    <dbReference type="NCBI Taxonomy" id="6326"/>
    <lineage>
        <taxon>Eukaryota</taxon>
        <taxon>Metazoa</taxon>
        <taxon>Ecdysozoa</taxon>
        <taxon>Nematoda</taxon>
        <taxon>Chromadorea</taxon>
        <taxon>Rhabditida</taxon>
        <taxon>Tylenchina</taxon>
        <taxon>Tylenchomorpha</taxon>
        <taxon>Aphelenchoidea</taxon>
        <taxon>Aphelenchoididae</taxon>
        <taxon>Bursaphelenchus</taxon>
    </lineage>
</organism>
<reference evidence="6" key="1">
    <citation type="submission" date="2016-11" db="UniProtKB">
        <authorList>
            <consortium name="WormBaseParasite"/>
        </authorList>
    </citation>
    <scope>IDENTIFICATION</scope>
</reference>
<evidence type="ECO:0000313" key="6">
    <source>
        <dbReference type="WBParaSite" id="BXY_1437600.1"/>
    </source>
</evidence>